<keyword evidence="3 5" id="KW-0808">Transferase</keyword>
<evidence type="ECO:0000256" key="1">
    <source>
        <dbReference type="ARBA" id="ARBA00006739"/>
    </source>
</evidence>
<dbReference type="PANTHER" id="PTHR43685:SF5">
    <property type="entry name" value="GLYCOSYLTRANSFERASE EPSE-RELATED"/>
    <property type="match status" value="1"/>
</dbReference>
<comment type="similarity">
    <text evidence="1">Belongs to the glycosyltransferase 2 family.</text>
</comment>
<gene>
    <name evidence="5" type="primary">M1_3029</name>
    <name evidence="5" type="ORF">NCTC10343_02859</name>
</gene>
<sequence length="293" mass="33418">MPRASVILPVYNNAAFVLEAIHSILAQTYSDFELIVIDDGSTDGSTFLISQISDPRVIKIFHNTNRGLIASLNEGLKKANGEYIVRMDSDDISTPDRLAVQIAFMDQNPLIDVCGAAFTSSSGGSIKVNPASHDEIKTWLLFHCCICHPAIIMRNSMIRRLGIQYDSNYPHAEDYELWNRLAFQVQMANIPINVLYYRQHNGQVSNQHRTIQDATARRIRQRQFSKLGLELSDEENQIMLDILGFKINPYDYDSYTRALGFANWVLEQNSKYLVYNQELLNMAFSRCISHIPY</sequence>
<reference evidence="5 6" key="1">
    <citation type="submission" date="2018-06" db="EMBL/GenBank/DDBJ databases">
        <authorList>
            <consortium name="Pathogen Informatics"/>
            <person name="Doyle S."/>
        </authorList>
    </citation>
    <scope>NUCLEOTIDE SEQUENCE [LARGE SCALE GENOMIC DNA]</scope>
    <source>
        <strain evidence="5 6">NCTC10343</strain>
    </source>
</reference>
<evidence type="ECO:0000313" key="5">
    <source>
        <dbReference type="EMBL" id="SUA69991.1"/>
    </source>
</evidence>
<dbReference type="EC" id="2.4.-.-" evidence="5"/>
<dbReference type="InterPro" id="IPR001173">
    <property type="entry name" value="Glyco_trans_2-like"/>
</dbReference>
<protein>
    <submittedName>
        <fullName evidence="5">Uncharacterized glycosyltransferase</fullName>
        <ecNumber evidence="5">2.4.-.-</ecNumber>
    </submittedName>
</protein>
<accession>A0A378Y0D0</accession>
<evidence type="ECO:0000313" key="6">
    <source>
        <dbReference type="Proteomes" id="UP000254400"/>
    </source>
</evidence>
<dbReference type="InterPro" id="IPR050834">
    <property type="entry name" value="Glycosyltransf_2"/>
</dbReference>
<evidence type="ECO:0000259" key="4">
    <source>
        <dbReference type="Pfam" id="PF00535"/>
    </source>
</evidence>
<dbReference type="GO" id="GO:0016757">
    <property type="term" value="F:glycosyltransferase activity"/>
    <property type="evidence" value="ECO:0007669"/>
    <property type="project" value="UniProtKB-KW"/>
</dbReference>
<proteinExistence type="inferred from homology"/>
<dbReference type="GeneID" id="93346238"/>
<dbReference type="Pfam" id="PF00535">
    <property type="entry name" value="Glycos_transf_2"/>
    <property type="match status" value="1"/>
</dbReference>
<evidence type="ECO:0000256" key="2">
    <source>
        <dbReference type="ARBA" id="ARBA00022676"/>
    </source>
</evidence>
<dbReference type="Gene3D" id="3.90.550.10">
    <property type="entry name" value="Spore Coat Polysaccharide Biosynthesis Protein SpsA, Chain A"/>
    <property type="match status" value="1"/>
</dbReference>
<dbReference type="PANTHER" id="PTHR43685">
    <property type="entry name" value="GLYCOSYLTRANSFERASE"/>
    <property type="match status" value="1"/>
</dbReference>
<evidence type="ECO:0000256" key="3">
    <source>
        <dbReference type="ARBA" id="ARBA00022679"/>
    </source>
</evidence>
<dbReference type="RefSeq" id="WP_019687435.1">
    <property type="nucleotide sequence ID" value="NZ_CP036496.1"/>
</dbReference>
<dbReference type="EMBL" id="UGSC01000001">
    <property type="protein sequence ID" value="SUA69991.1"/>
    <property type="molecule type" value="Genomic_DNA"/>
</dbReference>
<dbReference type="Proteomes" id="UP000254400">
    <property type="component" value="Unassembled WGS sequence"/>
</dbReference>
<dbReference type="AlphaFoldDB" id="A0A378Y0D0"/>
<keyword evidence="2 5" id="KW-0328">Glycosyltransferase</keyword>
<feature type="domain" description="Glycosyltransferase 2-like" evidence="4">
    <location>
        <begin position="5"/>
        <end position="128"/>
    </location>
</feature>
<organism evidence="5 6">
    <name type="scientific">Paenibacillus polymyxa</name>
    <name type="common">Bacillus polymyxa</name>
    <dbReference type="NCBI Taxonomy" id="1406"/>
    <lineage>
        <taxon>Bacteria</taxon>
        <taxon>Bacillati</taxon>
        <taxon>Bacillota</taxon>
        <taxon>Bacilli</taxon>
        <taxon>Bacillales</taxon>
        <taxon>Paenibacillaceae</taxon>
        <taxon>Paenibacillus</taxon>
    </lineage>
</organism>
<dbReference type="SUPFAM" id="SSF53448">
    <property type="entry name" value="Nucleotide-diphospho-sugar transferases"/>
    <property type="match status" value="1"/>
</dbReference>
<name>A0A378Y0D0_PAEPO</name>
<dbReference type="InterPro" id="IPR029044">
    <property type="entry name" value="Nucleotide-diphossugar_trans"/>
</dbReference>